<keyword evidence="3" id="KW-1185">Reference proteome</keyword>
<dbReference type="Gene3D" id="3.40.710.10">
    <property type="entry name" value="DD-peptidase/beta-lactamase superfamily"/>
    <property type="match status" value="1"/>
</dbReference>
<gene>
    <name evidence="2" type="ORF">RQX22_07210</name>
</gene>
<dbReference type="SUPFAM" id="SSF56601">
    <property type="entry name" value="beta-lactamase/transpeptidase-like"/>
    <property type="match status" value="1"/>
</dbReference>
<dbReference type="GO" id="GO:0016787">
    <property type="term" value="F:hydrolase activity"/>
    <property type="evidence" value="ECO:0007669"/>
    <property type="project" value="UniProtKB-KW"/>
</dbReference>
<dbReference type="PANTHER" id="PTHR43319:SF3">
    <property type="entry name" value="BETA-LACTAMASE-RELATED DOMAIN-CONTAINING PROTEIN"/>
    <property type="match status" value="1"/>
</dbReference>
<name>A0ABU3Q5P4_9SPHN</name>
<evidence type="ECO:0000313" key="3">
    <source>
        <dbReference type="Proteomes" id="UP001259572"/>
    </source>
</evidence>
<dbReference type="RefSeq" id="WP_315725030.1">
    <property type="nucleotide sequence ID" value="NZ_JAVUPU010000003.1"/>
</dbReference>
<dbReference type="InterPro" id="IPR001466">
    <property type="entry name" value="Beta-lactam-related"/>
</dbReference>
<dbReference type="EMBL" id="JAVUPU010000003">
    <property type="protein sequence ID" value="MDT9598731.1"/>
    <property type="molecule type" value="Genomic_DNA"/>
</dbReference>
<dbReference type="PROSITE" id="PS51318">
    <property type="entry name" value="TAT"/>
    <property type="match status" value="1"/>
</dbReference>
<dbReference type="Proteomes" id="UP001259572">
    <property type="component" value="Unassembled WGS sequence"/>
</dbReference>
<organism evidence="2 3">
    <name type="scientific">Sphingosinicella rhizophila</name>
    <dbReference type="NCBI Taxonomy" id="3050082"/>
    <lineage>
        <taxon>Bacteria</taxon>
        <taxon>Pseudomonadati</taxon>
        <taxon>Pseudomonadota</taxon>
        <taxon>Alphaproteobacteria</taxon>
        <taxon>Sphingomonadales</taxon>
        <taxon>Sphingosinicellaceae</taxon>
        <taxon>Sphingosinicella</taxon>
    </lineage>
</organism>
<protein>
    <submittedName>
        <fullName evidence="2">Serine hydrolase domain-containing protein</fullName>
        <ecNumber evidence="2">3.1.1.103</ecNumber>
    </submittedName>
</protein>
<dbReference type="EC" id="3.1.1.103" evidence="2"/>
<reference evidence="2 3" key="1">
    <citation type="submission" date="2023-05" db="EMBL/GenBank/DDBJ databases">
        <authorList>
            <person name="Guo Y."/>
        </authorList>
    </citation>
    <scope>NUCLEOTIDE SEQUENCE [LARGE SCALE GENOMIC DNA]</scope>
    <source>
        <strain evidence="2 3">GR2756</strain>
    </source>
</reference>
<feature type="domain" description="Beta-lactamase-related" evidence="1">
    <location>
        <begin position="68"/>
        <end position="436"/>
    </location>
</feature>
<dbReference type="InterPro" id="IPR006311">
    <property type="entry name" value="TAT_signal"/>
</dbReference>
<dbReference type="InterPro" id="IPR052907">
    <property type="entry name" value="Beta-lactamase/esterase"/>
</dbReference>
<keyword evidence="2" id="KW-0378">Hydrolase</keyword>
<dbReference type="PANTHER" id="PTHR43319">
    <property type="entry name" value="BETA-LACTAMASE-RELATED"/>
    <property type="match status" value="1"/>
</dbReference>
<evidence type="ECO:0000313" key="2">
    <source>
        <dbReference type="EMBL" id="MDT9598731.1"/>
    </source>
</evidence>
<sequence length="459" mass="49621">MSGKDDGISTLANGFDRRSFLATATALGAATLIPACAPATPVTASKRIPAMDGLNGFVEEGWGPVADILRANLKEGRDLGASCAVYVDGRPVVNVWGGLADKAANRPWQEDTVALVASTTKGAAAFCANLLAQRGQLDMDAPVTRYWPEFGQAGKEDVPVRYLLSHQVGLPYTDTVVTFEDLRAWHPAIRALEVQKPLWTPGTEHMYHAVTYGFLVGEIVRRVTGKTLGTFFQEEIARPLKLSAWIGLPEEIEPRVATVEQEPYPENFMGAMVADFAKVMGWEVPIAVEVIKTMYGPGTDFFKAGQFGGFNGENVGSRAYRAMEFPGGNMFTNAHSLARMYGATVAEVDGFRLLTPETVAKMTEIQTVNSRMHGAPPELEPYARKMFNMSLGFHRPNSSMLPLLGPASFGHPGSGGSLGAGDPDSRVGFGYVPNLWAAKMIDMRQIELTNAVRKCLGKA</sequence>
<evidence type="ECO:0000259" key="1">
    <source>
        <dbReference type="Pfam" id="PF00144"/>
    </source>
</evidence>
<dbReference type="InterPro" id="IPR012338">
    <property type="entry name" value="Beta-lactam/transpept-like"/>
</dbReference>
<accession>A0ABU3Q5P4</accession>
<dbReference type="Pfam" id="PF00144">
    <property type="entry name" value="Beta-lactamase"/>
    <property type="match status" value="1"/>
</dbReference>
<proteinExistence type="predicted"/>
<comment type="caution">
    <text evidence="2">The sequence shown here is derived from an EMBL/GenBank/DDBJ whole genome shotgun (WGS) entry which is preliminary data.</text>
</comment>